<proteinExistence type="predicted"/>
<evidence type="ECO:0000313" key="2">
    <source>
        <dbReference type="Proteomes" id="UP000030520"/>
    </source>
</evidence>
<dbReference type="InterPro" id="IPR046702">
    <property type="entry name" value="DUF6572"/>
</dbReference>
<dbReference type="RefSeq" id="WP_038217934.1">
    <property type="nucleotide sequence ID" value="NZ_JRWM01000049.1"/>
</dbReference>
<accession>A0ABR4Y5D0</accession>
<dbReference type="EMBL" id="JRWM01000049">
    <property type="protein sequence ID" value="KHA58696.1"/>
    <property type="molecule type" value="Genomic_DNA"/>
</dbReference>
<organism evidence="1 2">
    <name type="scientific">Vibrio variabilis</name>
    <dbReference type="NCBI Taxonomy" id="990271"/>
    <lineage>
        <taxon>Bacteria</taxon>
        <taxon>Pseudomonadati</taxon>
        <taxon>Pseudomonadota</taxon>
        <taxon>Gammaproteobacteria</taxon>
        <taxon>Vibrionales</taxon>
        <taxon>Vibrionaceae</taxon>
        <taxon>Vibrio</taxon>
    </lineage>
</organism>
<reference evidence="1 2" key="1">
    <citation type="submission" date="2014-10" db="EMBL/GenBank/DDBJ databases">
        <title>Genome sequencing of Vibrio variabilis T01.</title>
        <authorList>
            <person name="Chan K.-G."/>
            <person name="Mohamad N.I."/>
        </authorList>
    </citation>
    <scope>NUCLEOTIDE SEQUENCE [LARGE SCALE GENOMIC DNA]</scope>
    <source>
        <strain evidence="1 2">T01</strain>
    </source>
</reference>
<keyword evidence="2" id="KW-1185">Reference proteome</keyword>
<protein>
    <submittedName>
        <fullName evidence="1">Uncharacterized protein</fullName>
    </submittedName>
</protein>
<name>A0ABR4Y5D0_9VIBR</name>
<evidence type="ECO:0000313" key="1">
    <source>
        <dbReference type="EMBL" id="KHA58696.1"/>
    </source>
</evidence>
<dbReference type="Proteomes" id="UP000030520">
    <property type="component" value="Unassembled WGS sequence"/>
</dbReference>
<sequence length="107" mass="12356">MTIEQLDKVDVIAHDNEKVILVISDHLEWDDQNEKLLLLQDKLNLYLSFIESGEIFEQYPIAKGKLFEIRIVSKYQPNREAEKFVSLVSEVVSDAGFSLTHELGTYN</sequence>
<dbReference type="Pfam" id="PF20212">
    <property type="entry name" value="DUF6572"/>
    <property type="match status" value="1"/>
</dbReference>
<comment type="caution">
    <text evidence="1">The sequence shown here is derived from an EMBL/GenBank/DDBJ whole genome shotgun (WGS) entry which is preliminary data.</text>
</comment>
<gene>
    <name evidence="1" type="ORF">NL53_20460</name>
</gene>